<feature type="domain" description="HTH dtxR-type" evidence="5">
    <location>
        <begin position="9"/>
        <end position="67"/>
    </location>
</feature>
<evidence type="ECO:0000256" key="4">
    <source>
        <dbReference type="ARBA" id="ARBA00023163"/>
    </source>
</evidence>
<dbReference type="GO" id="GO:0046983">
    <property type="term" value="F:protein dimerization activity"/>
    <property type="evidence" value="ECO:0007669"/>
    <property type="project" value="InterPro"/>
</dbReference>
<dbReference type="EMBL" id="LNQE01001123">
    <property type="protein sequence ID" value="KUG20953.1"/>
    <property type="molecule type" value="Genomic_DNA"/>
</dbReference>
<dbReference type="SMART" id="SM00529">
    <property type="entry name" value="HTH_DTXR"/>
    <property type="match status" value="1"/>
</dbReference>
<dbReference type="SUPFAM" id="SSF47979">
    <property type="entry name" value="Iron-dependent repressor protein, dimerization domain"/>
    <property type="match status" value="1"/>
</dbReference>
<dbReference type="Gene3D" id="1.10.10.10">
    <property type="entry name" value="Winged helix-like DNA-binding domain superfamily/Winged helix DNA-binding domain"/>
    <property type="match status" value="1"/>
</dbReference>
<evidence type="ECO:0000259" key="5">
    <source>
        <dbReference type="PROSITE" id="PS50944"/>
    </source>
</evidence>
<comment type="similarity">
    <text evidence="1">Belongs to the DtxR/MntR family.</text>
</comment>
<keyword evidence="4" id="KW-0804">Transcription</keyword>
<dbReference type="PANTHER" id="PTHR33238:SF7">
    <property type="entry name" value="IRON-DEPENDENT TRANSCRIPTIONAL REGULATOR"/>
    <property type="match status" value="1"/>
</dbReference>
<reference evidence="6" key="1">
    <citation type="journal article" date="2015" name="Proc. Natl. Acad. Sci. U.S.A.">
        <title>Networks of energetic and metabolic interactions define dynamics in microbial communities.</title>
        <authorList>
            <person name="Embree M."/>
            <person name="Liu J.K."/>
            <person name="Al-Bassam M.M."/>
            <person name="Zengler K."/>
        </authorList>
    </citation>
    <scope>NUCLEOTIDE SEQUENCE</scope>
</reference>
<dbReference type="AlphaFoldDB" id="A0A0W8FJC7"/>
<name>A0A0W8FJC7_9ZZZZ</name>
<protein>
    <submittedName>
        <fullName evidence="6">Putative zinc-dependent repressor zntr, dtxr superfamily</fullName>
    </submittedName>
</protein>
<dbReference type="InterPro" id="IPR036388">
    <property type="entry name" value="WH-like_DNA-bd_sf"/>
</dbReference>
<dbReference type="InterPro" id="IPR050536">
    <property type="entry name" value="DtxR_MntR_Metal-Reg"/>
</dbReference>
<dbReference type="GO" id="GO:0003677">
    <property type="term" value="F:DNA binding"/>
    <property type="evidence" value="ECO:0007669"/>
    <property type="project" value="UniProtKB-KW"/>
</dbReference>
<gene>
    <name evidence="6" type="ORF">ASZ90_009297</name>
</gene>
<keyword evidence="3" id="KW-0238">DNA-binding</keyword>
<dbReference type="InterPro" id="IPR036421">
    <property type="entry name" value="Fe_dep_repressor_sf"/>
</dbReference>
<dbReference type="PANTHER" id="PTHR33238">
    <property type="entry name" value="IRON (METAL) DEPENDENT REPRESSOR, DTXR FAMILY"/>
    <property type="match status" value="1"/>
</dbReference>
<dbReference type="InterPro" id="IPR022689">
    <property type="entry name" value="Iron_dep_repressor"/>
</dbReference>
<dbReference type="GO" id="GO:0003700">
    <property type="term" value="F:DNA-binding transcription factor activity"/>
    <property type="evidence" value="ECO:0007669"/>
    <property type="project" value="InterPro"/>
</dbReference>
<keyword evidence="2" id="KW-0805">Transcription regulation</keyword>
<dbReference type="GO" id="GO:0046914">
    <property type="term" value="F:transition metal ion binding"/>
    <property type="evidence" value="ECO:0007669"/>
    <property type="project" value="InterPro"/>
</dbReference>
<dbReference type="Pfam" id="PF02742">
    <property type="entry name" value="Fe_dep_repr_C"/>
    <property type="match status" value="1"/>
</dbReference>
<sequence length="144" mass="16185">MRGVDGLELSAKRAEYLKYIFNQGDVVRTTDISTHFSVAPSTVTKTLEDLARSGFVEHSPYHGVRISRRGREYARFLIRRHRLLALMLSRHGLSPDAACREARSFEWYVNKSVVDSICASLGHPVMSVCGPIEHDTCCCCPADR</sequence>
<evidence type="ECO:0000256" key="3">
    <source>
        <dbReference type="ARBA" id="ARBA00023125"/>
    </source>
</evidence>
<evidence type="ECO:0000313" key="6">
    <source>
        <dbReference type="EMBL" id="KUG20953.1"/>
    </source>
</evidence>
<evidence type="ECO:0000256" key="2">
    <source>
        <dbReference type="ARBA" id="ARBA00023015"/>
    </source>
</evidence>
<evidence type="ECO:0000256" key="1">
    <source>
        <dbReference type="ARBA" id="ARBA00007871"/>
    </source>
</evidence>
<organism evidence="6">
    <name type="scientific">hydrocarbon metagenome</name>
    <dbReference type="NCBI Taxonomy" id="938273"/>
    <lineage>
        <taxon>unclassified sequences</taxon>
        <taxon>metagenomes</taxon>
        <taxon>ecological metagenomes</taxon>
    </lineage>
</organism>
<proteinExistence type="inferred from homology"/>
<dbReference type="SUPFAM" id="SSF46785">
    <property type="entry name" value="Winged helix' DNA-binding domain"/>
    <property type="match status" value="1"/>
</dbReference>
<dbReference type="InterPro" id="IPR036390">
    <property type="entry name" value="WH_DNA-bd_sf"/>
</dbReference>
<dbReference type="InterPro" id="IPR022687">
    <property type="entry name" value="HTH_DTXR"/>
</dbReference>
<dbReference type="Pfam" id="PF01325">
    <property type="entry name" value="Fe_dep_repress"/>
    <property type="match status" value="1"/>
</dbReference>
<accession>A0A0W8FJC7</accession>
<comment type="caution">
    <text evidence="6">The sequence shown here is derived from an EMBL/GenBank/DDBJ whole genome shotgun (WGS) entry which is preliminary data.</text>
</comment>
<dbReference type="PROSITE" id="PS50944">
    <property type="entry name" value="HTH_DTXR"/>
    <property type="match status" value="1"/>
</dbReference>
<dbReference type="InterPro" id="IPR001367">
    <property type="entry name" value="Fe_dep_repressor"/>
</dbReference>